<keyword evidence="3 6" id="KW-0812">Transmembrane</keyword>
<reference evidence="9" key="1">
    <citation type="journal article" date="2023" name="Commun. Biol.">
        <title>Genome analysis of Parmales, the sister group of diatoms, reveals the evolutionary specialization of diatoms from phago-mixotrophs to photoautotrophs.</title>
        <authorList>
            <person name="Ban H."/>
            <person name="Sato S."/>
            <person name="Yoshikawa S."/>
            <person name="Yamada K."/>
            <person name="Nakamura Y."/>
            <person name="Ichinomiya M."/>
            <person name="Sato N."/>
            <person name="Blanc-Mathieu R."/>
            <person name="Endo H."/>
            <person name="Kuwata A."/>
            <person name="Ogata H."/>
        </authorList>
    </citation>
    <scope>NUCLEOTIDE SEQUENCE [LARGE SCALE GENOMIC DNA]</scope>
</reference>
<dbReference type="AlphaFoldDB" id="A0A9W7LD76"/>
<dbReference type="PANTHER" id="PTHR12677">
    <property type="entry name" value="GOLGI APPARATUS MEMBRANE PROTEIN TVP38-RELATED"/>
    <property type="match status" value="1"/>
</dbReference>
<accession>A0A9W7LD76</accession>
<dbReference type="EMBL" id="BRYA01000289">
    <property type="protein sequence ID" value="GMI46239.1"/>
    <property type="molecule type" value="Genomic_DNA"/>
</dbReference>
<evidence type="ECO:0000256" key="4">
    <source>
        <dbReference type="ARBA" id="ARBA00022989"/>
    </source>
</evidence>
<evidence type="ECO:0000256" key="5">
    <source>
        <dbReference type="ARBA" id="ARBA00023136"/>
    </source>
</evidence>
<dbReference type="InterPro" id="IPR015414">
    <property type="entry name" value="TMEM64"/>
</dbReference>
<feature type="transmembrane region" description="Helical" evidence="6">
    <location>
        <begin position="206"/>
        <end position="230"/>
    </location>
</feature>
<feature type="transmembrane region" description="Helical" evidence="6">
    <location>
        <begin position="182"/>
        <end position="199"/>
    </location>
</feature>
<dbReference type="OrthoDB" id="166803at2759"/>
<keyword evidence="9" id="KW-1185">Reference proteome</keyword>
<evidence type="ECO:0000256" key="1">
    <source>
        <dbReference type="ARBA" id="ARBA00004651"/>
    </source>
</evidence>
<evidence type="ECO:0000256" key="2">
    <source>
        <dbReference type="ARBA" id="ARBA00022475"/>
    </source>
</evidence>
<keyword evidence="5 6" id="KW-0472">Membrane</keyword>
<evidence type="ECO:0000256" key="6">
    <source>
        <dbReference type="SAM" id="Phobius"/>
    </source>
</evidence>
<protein>
    <recommendedName>
        <fullName evidence="7">VTT domain-containing protein</fullName>
    </recommendedName>
</protein>
<comment type="subcellular location">
    <subcellularLocation>
        <location evidence="1">Cell membrane</location>
        <topology evidence="1">Multi-pass membrane protein</topology>
    </subcellularLocation>
</comment>
<feature type="transmembrane region" description="Helical" evidence="6">
    <location>
        <begin position="250"/>
        <end position="270"/>
    </location>
</feature>
<feature type="transmembrane region" description="Helical" evidence="6">
    <location>
        <begin position="89"/>
        <end position="115"/>
    </location>
</feature>
<name>A0A9W7LD76_9STRA</name>
<comment type="caution">
    <text evidence="8">The sequence shown here is derived from an EMBL/GenBank/DDBJ whole genome shotgun (WGS) entry which is preliminary data.</text>
</comment>
<evidence type="ECO:0000259" key="7">
    <source>
        <dbReference type="Pfam" id="PF09335"/>
    </source>
</evidence>
<dbReference type="Proteomes" id="UP001165065">
    <property type="component" value="Unassembled WGS sequence"/>
</dbReference>
<dbReference type="Pfam" id="PF09335">
    <property type="entry name" value="VTT_dom"/>
    <property type="match status" value="1"/>
</dbReference>
<evidence type="ECO:0000313" key="8">
    <source>
        <dbReference type="EMBL" id="GMI46239.1"/>
    </source>
</evidence>
<keyword evidence="4 6" id="KW-1133">Transmembrane helix</keyword>
<gene>
    <name evidence="8" type="ORF">TrCOL_g283</name>
</gene>
<dbReference type="InterPro" id="IPR032816">
    <property type="entry name" value="VTT_dom"/>
</dbReference>
<sequence length="334" mass="36301">MAHAPYQPLSPVEEAMRRLTEATLVTPEHGKWWGKCCKREHASKIILVVFVVGLFSYIAVDTFTTQYILGWMLDLNRFIQNSGDKGVLYLATMLFFLTILGIPATIFIVGGGFAFSERYPTYGIVVNILACWVGTTAGGCVAFLLGRYYLRKTVKGYIRKNKMRIVRAVDIAMKKEGTKMAILLRLVPYIPWNVFNYVAGVTGMRFYSFVVGSIGGLPWTTVCTFIGSGLSDLDEAANGTSGGGGKERNIILVAGLVSTVVTTVAVNFYAKKALAEIELEERQSRFSESSIIVDSRSVSKADGGVDEVGGAAAILNDLGGFGEGIDTRPLIESV</sequence>
<feature type="domain" description="VTT" evidence="7">
    <location>
        <begin position="102"/>
        <end position="228"/>
    </location>
</feature>
<dbReference type="PANTHER" id="PTHR12677:SF59">
    <property type="entry name" value="GOLGI APPARATUS MEMBRANE PROTEIN TVP38-RELATED"/>
    <property type="match status" value="1"/>
</dbReference>
<feature type="transmembrane region" description="Helical" evidence="6">
    <location>
        <begin position="45"/>
        <end position="69"/>
    </location>
</feature>
<dbReference type="GO" id="GO:0005886">
    <property type="term" value="C:plasma membrane"/>
    <property type="evidence" value="ECO:0007669"/>
    <property type="project" value="UniProtKB-SubCell"/>
</dbReference>
<proteinExistence type="predicted"/>
<evidence type="ECO:0000256" key="3">
    <source>
        <dbReference type="ARBA" id="ARBA00022692"/>
    </source>
</evidence>
<keyword evidence="2" id="KW-1003">Cell membrane</keyword>
<organism evidence="8 9">
    <name type="scientific">Triparma columacea</name>
    <dbReference type="NCBI Taxonomy" id="722753"/>
    <lineage>
        <taxon>Eukaryota</taxon>
        <taxon>Sar</taxon>
        <taxon>Stramenopiles</taxon>
        <taxon>Ochrophyta</taxon>
        <taxon>Bolidophyceae</taxon>
        <taxon>Parmales</taxon>
        <taxon>Triparmaceae</taxon>
        <taxon>Triparma</taxon>
    </lineage>
</organism>
<evidence type="ECO:0000313" key="9">
    <source>
        <dbReference type="Proteomes" id="UP001165065"/>
    </source>
</evidence>
<feature type="transmembrane region" description="Helical" evidence="6">
    <location>
        <begin position="122"/>
        <end position="145"/>
    </location>
</feature>